<evidence type="ECO:0000313" key="1">
    <source>
        <dbReference type="EMBL" id="AVE06494.1"/>
    </source>
</evidence>
<proteinExistence type="predicted"/>
<organism evidence="1 2">
    <name type="scientific">Pseudomonas palleroniana</name>
    <dbReference type="NCBI Taxonomy" id="191390"/>
    <lineage>
        <taxon>Bacteria</taxon>
        <taxon>Pseudomonadati</taxon>
        <taxon>Pseudomonadota</taxon>
        <taxon>Gammaproteobacteria</taxon>
        <taxon>Pseudomonadales</taxon>
        <taxon>Pseudomonadaceae</taxon>
        <taxon>Pseudomonas</taxon>
    </lineage>
</organism>
<dbReference type="EMBL" id="CP025494">
    <property type="protein sequence ID" value="AVE06494.1"/>
    <property type="molecule type" value="Genomic_DNA"/>
</dbReference>
<sequence length="195" mass="22530">MQLSHPDIDPTEAFQFVFREIKRHEDTGRKNFVVRVPVDMVEYLFSGIALKSGMSRVKLERLLTELGIYGFRDADGRILRRYLSGHSRMAWDTYHRLLFWAFAKGWISEWVFRDLLLGAYLREAAQLSARKILNKLKRQISAPSLTQEQIVECFIEEYVAKEKERAQAVASRLRVDSEARGLASSLGLEVTDCSE</sequence>
<dbReference type="AlphaFoldDB" id="A0A2L1JDE2"/>
<reference evidence="1 2" key="1">
    <citation type="submission" date="2017-12" db="EMBL/GenBank/DDBJ databases">
        <title>Genome sequence of Pseudomonas palleroniana MAB3.</title>
        <authorList>
            <person name="Nascimento F.X."/>
        </authorList>
    </citation>
    <scope>NUCLEOTIDE SEQUENCE [LARGE SCALE GENOMIC DNA]</scope>
    <source>
        <strain evidence="1 2">MAB3</strain>
    </source>
</reference>
<dbReference type="RefSeq" id="WP_104995175.1">
    <property type="nucleotide sequence ID" value="NZ_CP025494.1"/>
</dbReference>
<name>A0A2L1JDE2_9PSED</name>
<protein>
    <submittedName>
        <fullName evidence="1">Uncharacterized protein</fullName>
    </submittedName>
</protein>
<evidence type="ECO:0000313" key="2">
    <source>
        <dbReference type="Proteomes" id="UP000237830"/>
    </source>
</evidence>
<accession>A0A2L1JDE2</accession>
<gene>
    <name evidence="1" type="ORF">CYL20_18695</name>
</gene>
<dbReference type="Proteomes" id="UP000237830">
    <property type="component" value="Chromosome"/>
</dbReference>